<protein>
    <submittedName>
        <fullName evidence="1">Uncharacterized protein</fullName>
    </submittedName>
</protein>
<dbReference type="EMBL" id="PYOI01000016">
    <property type="protein sequence ID" value="PSV81514.1"/>
    <property type="molecule type" value="Genomic_DNA"/>
</dbReference>
<proteinExistence type="predicted"/>
<dbReference type="Proteomes" id="UP000241566">
    <property type="component" value="Unassembled WGS sequence"/>
</dbReference>
<evidence type="ECO:0000313" key="1">
    <source>
        <dbReference type="EMBL" id="PSV81514.1"/>
    </source>
</evidence>
<keyword evidence="2" id="KW-1185">Reference proteome</keyword>
<comment type="caution">
    <text evidence="1">The sequence shown here is derived from an EMBL/GenBank/DDBJ whole genome shotgun (WGS) entry which is preliminary data.</text>
</comment>
<organism evidence="1 2">
    <name type="scientific">Photobacterium leiognathi</name>
    <dbReference type="NCBI Taxonomy" id="553611"/>
    <lineage>
        <taxon>Bacteria</taxon>
        <taxon>Pseudomonadati</taxon>
        <taxon>Pseudomonadota</taxon>
        <taxon>Gammaproteobacteria</taxon>
        <taxon>Vibrionales</taxon>
        <taxon>Vibrionaceae</taxon>
        <taxon>Photobacterium</taxon>
    </lineage>
</organism>
<reference evidence="1 2" key="1">
    <citation type="submission" date="2018-01" db="EMBL/GenBank/DDBJ databases">
        <title>Whole genome sequencing of Histamine producing bacteria.</title>
        <authorList>
            <person name="Butler K."/>
        </authorList>
    </citation>
    <scope>NUCLEOTIDE SEQUENCE [LARGE SCALE GENOMIC DNA]</scope>
    <source>
        <strain evidence="1 2">ATCC 25521</strain>
    </source>
</reference>
<accession>A0ABX5GF45</accession>
<name>A0ABX5GF45_PHOLE</name>
<sequence>MTSNADTSKLIVKFIYICNKVNTKNVTSRRNYIYGEDLDRLANFVTVPLLKWLKDYVMR</sequence>
<gene>
    <name evidence="1" type="ORF">CTM94_12210</name>
</gene>
<evidence type="ECO:0000313" key="2">
    <source>
        <dbReference type="Proteomes" id="UP000241566"/>
    </source>
</evidence>